<protein>
    <submittedName>
        <fullName evidence="2">LUD_dom domain-containing protein</fullName>
    </submittedName>
</protein>
<proteinExistence type="predicted"/>
<accession>A0AC35TM29</accession>
<evidence type="ECO:0000313" key="1">
    <source>
        <dbReference type="Proteomes" id="UP000095286"/>
    </source>
</evidence>
<evidence type="ECO:0000313" key="2">
    <source>
        <dbReference type="WBParaSite" id="RSKR_0000205650.1"/>
    </source>
</evidence>
<reference evidence="2" key="1">
    <citation type="submission" date="2016-11" db="UniProtKB">
        <authorList>
            <consortium name="WormBaseParasite"/>
        </authorList>
    </citation>
    <scope>IDENTIFICATION</scope>
    <source>
        <strain evidence="2">KR3021</strain>
    </source>
</reference>
<organism evidence="1 2">
    <name type="scientific">Rhabditophanes sp. KR3021</name>
    <dbReference type="NCBI Taxonomy" id="114890"/>
    <lineage>
        <taxon>Eukaryota</taxon>
        <taxon>Metazoa</taxon>
        <taxon>Ecdysozoa</taxon>
        <taxon>Nematoda</taxon>
        <taxon>Chromadorea</taxon>
        <taxon>Rhabditida</taxon>
        <taxon>Tylenchina</taxon>
        <taxon>Panagrolaimomorpha</taxon>
        <taxon>Strongyloidoidea</taxon>
        <taxon>Alloionematidae</taxon>
        <taxon>Rhabditophanes</taxon>
    </lineage>
</organism>
<dbReference type="Proteomes" id="UP000095286">
    <property type="component" value="Unplaced"/>
</dbReference>
<sequence length="130" mass="14489">MPRNNSMHDAQIGPITSFANVIEIANVVVEHLKKAYPNEVAITFADYEKKWRGVLRFTSVKDESVVHKIISSGCVTNNDFIYISRTSKTYAQKWGILVPLTRAVAGGKKGIIQDPANLSDSKKEEKKIVI</sequence>
<name>A0AC35TM29_9BILA</name>
<dbReference type="WBParaSite" id="RSKR_0000205650.1">
    <property type="protein sequence ID" value="RSKR_0000205650.1"/>
    <property type="gene ID" value="RSKR_0000205650"/>
</dbReference>